<dbReference type="PANTHER" id="PTHR15975:SF0">
    <property type="entry name" value="CCR4-NOT TRANSCRIPTION COMPLEX SUBUNIT 11"/>
    <property type="match status" value="1"/>
</dbReference>
<dbReference type="GO" id="GO:0005634">
    <property type="term" value="C:nucleus"/>
    <property type="evidence" value="ECO:0007669"/>
    <property type="project" value="UniProtKB-SubCell"/>
</dbReference>
<dbReference type="AlphaFoldDB" id="A0ABD1MD27"/>
<evidence type="ECO:0000256" key="3">
    <source>
        <dbReference type="ARBA" id="ARBA00008030"/>
    </source>
</evidence>
<evidence type="ECO:0000256" key="4">
    <source>
        <dbReference type="ARBA" id="ARBA00014872"/>
    </source>
</evidence>
<evidence type="ECO:0000256" key="5">
    <source>
        <dbReference type="ARBA" id="ARBA00022490"/>
    </source>
</evidence>
<comment type="caution">
    <text evidence="10">The sequence shown here is derived from an EMBL/GenBank/DDBJ whole genome shotgun (WGS) entry which is preliminary data.</text>
</comment>
<dbReference type="PANTHER" id="PTHR15975">
    <property type="entry name" value="CCR4-NOT TRANSCRIPTION COMPLEX SUBUNIT 11"/>
    <property type="match status" value="1"/>
</dbReference>
<dbReference type="InterPro" id="IPR019312">
    <property type="entry name" value="CNOT11"/>
</dbReference>
<dbReference type="EMBL" id="JBGMDY010000005">
    <property type="protein sequence ID" value="KAL2333679.1"/>
    <property type="molecule type" value="Genomic_DNA"/>
</dbReference>
<reference evidence="10 11" key="1">
    <citation type="submission" date="2024-08" db="EMBL/GenBank/DDBJ databases">
        <title>Insights into the chromosomal genome structure of Flemingia macrophylla.</title>
        <authorList>
            <person name="Ding Y."/>
            <person name="Zhao Y."/>
            <person name="Bi W."/>
            <person name="Wu M."/>
            <person name="Zhao G."/>
            <person name="Gong Y."/>
            <person name="Li W."/>
            <person name="Zhang P."/>
        </authorList>
    </citation>
    <scope>NUCLEOTIDE SEQUENCE [LARGE SCALE GENOMIC DNA]</scope>
    <source>
        <strain evidence="10">DYQJB</strain>
        <tissue evidence="10">Leaf</tissue>
    </source>
</reference>
<evidence type="ECO:0000256" key="2">
    <source>
        <dbReference type="ARBA" id="ARBA00004496"/>
    </source>
</evidence>
<protein>
    <recommendedName>
        <fullName evidence="4">CCR4-NOT transcription complex subunit 11</fullName>
    </recommendedName>
</protein>
<name>A0ABD1MD27_9FABA</name>
<keyword evidence="5" id="KW-0963">Cytoplasm</keyword>
<evidence type="ECO:0000313" key="11">
    <source>
        <dbReference type="Proteomes" id="UP001603857"/>
    </source>
</evidence>
<dbReference type="GO" id="GO:0031047">
    <property type="term" value="P:regulatory ncRNA-mediated gene silencing"/>
    <property type="evidence" value="ECO:0007669"/>
    <property type="project" value="UniProtKB-KW"/>
</dbReference>
<proteinExistence type="inferred from homology"/>
<comment type="similarity">
    <text evidence="3">Belongs to the CNOT11 family.</text>
</comment>
<keyword evidence="6" id="KW-0805">Transcription regulation</keyword>
<evidence type="ECO:0000256" key="8">
    <source>
        <dbReference type="ARBA" id="ARBA00023163"/>
    </source>
</evidence>
<sequence length="220" mass="24909">MKNLQPETRCIQSALYQTKSFLAKFPTFYSTRHISIRVSFMKLSQPNAPPPASCNEGLEKVEKAFILQLLGVDSFNSGKEEFLLLDQLKQWFCDKVHLEPYHSLFKDGFVKNVLLDPDVPPNCDADSHDYGPIQFDFLPGARPKHGAGDKNEAILRLLSHLSLEGLSPHWIRPFPPRLPILDEERQADSELNDLIDEDVRRVGDTNSLLLAIFEAHPTSS</sequence>
<keyword evidence="11" id="KW-1185">Reference proteome</keyword>
<keyword evidence="7" id="KW-0943">RNA-mediated gene silencing</keyword>
<evidence type="ECO:0000256" key="9">
    <source>
        <dbReference type="ARBA" id="ARBA00023242"/>
    </source>
</evidence>
<dbReference type="Proteomes" id="UP001603857">
    <property type="component" value="Unassembled WGS sequence"/>
</dbReference>
<keyword evidence="9" id="KW-0539">Nucleus</keyword>
<keyword evidence="8" id="KW-0804">Transcription</keyword>
<comment type="subcellular location">
    <subcellularLocation>
        <location evidence="2">Cytoplasm</location>
    </subcellularLocation>
    <subcellularLocation>
        <location evidence="1">Nucleus</location>
    </subcellularLocation>
</comment>
<evidence type="ECO:0000256" key="6">
    <source>
        <dbReference type="ARBA" id="ARBA00023015"/>
    </source>
</evidence>
<organism evidence="10 11">
    <name type="scientific">Flemingia macrophylla</name>
    <dbReference type="NCBI Taxonomy" id="520843"/>
    <lineage>
        <taxon>Eukaryota</taxon>
        <taxon>Viridiplantae</taxon>
        <taxon>Streptophyta</taxon>
        <taxon>Embryophyta</taxon>
        <taxon>Tracheophyta</taxon>
        <taxon>Spermatophyta</taxon>
        <taxon>Magnoliopsida</taxon>
        <taxon>eudicotyledons</taxon>
        <taxon>Gunneridae</taxon>
        <taxon>Pentapetalae</taxon>
        <taxon>rosids</taxon>
        <taxon>fabids</taxon>
        <taxon>Fabales</taxon>
        <taxon>Fabaceae</taxon>
        <taxon>Papilionoideae</taxon>
        <taxon>50 kb inversion clade</taxon>
        <taxon>NPAAA clade</taxon>
        <taxon>indigoferoid/millettioid clade</taxon>
        <taxon>Phaseoleae</taxon>
        <taxon>Flemingia</taxon>
    </lineage>
</organism>
<dbReference type="GO" id="GO:0005737">
    <property type="term" value="C:cytoplasm"/>
    <property type="evidence" value="ECO:0007669"/>
    <property type="project" value="UniProtKB-SubCell"/>
</dbReference>
<evidence type="ECO:0000256" key="7">
    <source>
        <dbReference type="ARBA" id="ARBA00023158"/>
    </source>
</evidence>
<accession>A0ABD1MD27</accession>
<gene>
    <name evidence="10" type="ORF">Fmac_014892</name>
</gene>
<evidence type="ECO:0000256" key="1">
    <source>
        <dbReference type="ARBA" id="ARBA00004123"/>
    </source>
</evidence>
<evidence type="ECO:0000313" key="10">
    <source>
        <dbReference type="EMBL" id="KAL2333679.1"/>
    </source>
</evidence>